<accession>A0A8R1EWJ0</accession>
<evidence type="ECO:0000313" key="1">
    <source>
        <dbReference type="EnsemblMetazoa" id="CJA42096.1"/>
    </source>
</evidence>
<dbReference type="EnsemblMetazoa" id="CJA42096.1">
    <property type="protein sequence ID" value="CJA42096.1"/>
    <property type="gene ID" value="WBGene00217944"/>
</dbReference>
<reference evidence="2" key="1">
    <citation type="submission" date="2010-08" db="EMBL/GenBank/DDBJ databases">
        <authorList>
            <consortium name="Caenorhabditis japonica Sequencing Consortium"/>
            <person name="Wilson R.K."/>
        </authorList>
    </citation>
    <scope>NUCLEOTIDE SEQUENCE [LARGE SCALE GENOMIC DNA]</scope>
    <source>
        <strain evidence="2">DF5081</strain>
    </source>
</reference>
<reference evidence="1" key="2">
    <citation type="submission" date="2022-06" db="UniProtKB">
        <authorList>
            <consortium name="EnsemblMetazoa"/>
        </authorList>
    </citation>
    <scope>IDENTIFICATION</scope>
    <source>
        <strain evidence="1">DF5081</strain>
    </source>
</reference>
<dbReference type="AlphaFoldDB" id="A0A8R1EWJ0"/>
<name>A0A8R1EWJ0_CAEJA</name>
<dbReference type="Proteomes" id="UP000005237">
    <property type="component" value="Unassembled WGS sequence"/>
</dbReference>
<proteinExistence type="predicted"/>
<evidence type="ECO:0000313" key="2">
    <source>
        <dbReference type="Proteomes" id="UP000005237"/>
    </source>
</evidence>
<protein>
    <submittedName>
        <fullName evidence="1">Uncharacterized protein</fullName>
    </submittedName>
</protein>
<organism evidence="1 2">
    <name type="scientific">Caenorhabditis japonica</name>
    <dbReference type="NCBI Taxonomy" id="281687"/>
    <lineage>
        <taxon>Eukaryota</taxon>
        <taxon>Metazoa</taxon>
        <taxon>Ecdysozoa</taxon>
        <taxon>Nematoda</taxon>
        <taxon>Chromadorea</taxon>
        <taxon>Rhabditida</taxon>
        <taxon>Rhabditina</taxon>
        <taxon>Rhabditomorpha</taxon>
        <taxon>Rhabditoidea</taxon>
        <taxon>Rhabditidae</taxon>
        <taxon>Peloderinae</taxon>
        <taxon>Caenorhabditis</taxon>
    </lineage>
</organism>
<keyword evidence="2" id="KW-1185">Reference proteome</keyword>
<sequence>MATTSYGYLWTIYNNCYWKSMHYQRGIQKISVPYPDRISTCHVTVPETSRLRPHVMEYGKDQMMAVVWKVM</sequence>